<keyword evidence="7" id="KW-0539">Nucleus</keyword>
<dbReference type="Proteomes" id="UP000007819">
    <property type="component" value="Chromosome X"/>
</dbReference>
<keyword evidence="11" id="KW-1185">Reference proteome</keyword>
<dbReference type="SUPFAM" id="SSF53098">
    <property type="entry name" value="Ribonuclease H-like"/>
    <property type="match status" value="1"/>
</dbReference>
<evidence type="ECO:0000313" key="10">
    <source>
        <dbReference type="EnsemblMetazoa" id="XP_008178823.1"/>
    </source>
</evidence>
<dbReference type="SMART" id="SM00614">
    <property type="entry name" value="ZnF_BED"/>
    <property type="match status" value="1"/>
</dbReference>
<dbReference type="PANTHER" id="PTHR46481">
    <property type="entry name" value="ZINC FINGER BED DOMAIN-CONTAINING PROTEIN 4"/>
    <property type="match status" value="1"/>
</dbReference>
<dbReference type="GO" id="GO:0005634">
    <property type="term" value="C:nucleus"/>
    <property type="evidence" value="ECO:0007669"/>
    <property type="project" value="UniProtKB-SubCell"/>
</dbReference>
<evidence type="ECO:0000256" key="3">
    <source>
        <dbReference type="ARBA" id="ARBA00022771"/>
    </source>
</evidence>
<dbReference type="Gene3D" id="1.10.10.1070">
    <property type="entry name" value="Zinc finger, BED domain-containing"/>
    <property type="match status" value="1"/>
</dbReference>
<organism evidence="10 11">
    <name type="scientific">Acyrthosiphon pisum</name>
    <name type="common">Pea aphid</name>
    <dbReference type="NCBI Taxonomy" id="7029"/>
    <lineage>
        <taxon>Eukaryota</taxon>
        <taxon>Metazoa</taxon>
        <taxon>Ecdysozoa</taxon>
        <taxon>Arthropoda</taxon>
        <taxon>Hexapoda</taxon>
        <taxon>Insecta</taxon>
        <taxon>Pterygota</taxon>
        <taxon>Neoptera</taxon>
        <taxon>Paraneoptera</taxon>
        <taxon>Hemiptera</taxon>
        <taxon>Sternorrhyncha</taxon>
        <taxon>Aphidomorpha</taxon>
        <taxon>Aphidoidea</taxon>
        <taxon>Aphididae</taxon>
        <taxon>Macrosiphini</taxon>
        <taxon>Acyrthosiphon</taxon>
    </lineage>
</organism>
<dbReference type="GO" id="GO:0003677">
    <property type="term" value="F:DNA binding"/>
    <property type="evidence" value="ECO:0007669"/>
    <property type="project" value="InterPro"/>
</dbReference>
<name>A0A8R1X0V2_ACYPI</name>
<dbReference type="SUPFAM" id="SSF140996">
    <property type="entry name" value="Hermes dimerisation domain"/>
    <property type="match status" value="1"/>
</dbReference>
<evidence type="ECO:0000256" key="7">
    <source>
        <dbReference type="ARBA" id="ARBA00023242"/>
    </source>
</evidence>
<keyword evidence="2" id="KW-0479">Metal-binding</keyword>
<reference evidence="11" key="1">
    <citation type="submission" date="2010-06" db="EMBL/GenBank/DDBJ databases">
        <authorList>
            <person name="Jiang H."/>
            <person name="Abraham K."/>
            <person name="Ali S."/>
            <person name="Alsbrooks S.L."/>
            <person name="Anim B.N."/>
            <person name="Anosike U.S."/>
            <person name="Attaway T."/>
            <person name="Bandaranaike D.P."/>
            <person name="Battles P.K."/>
            <person name="Bell S.N."/>
            <person name="Bell A.V."/>
            <person name="Beltran B."/>
            <person name="Bickham C."/>
            <person name="Bustamante Y."/>
            <person name="Caleb T."/>
            <person name="Canada A."/>
            <person name="Cardenas V."/>
            <person name="Carter K."/>
            <person name="Chacko J."/>
            <person name="Chandrabose M.N."/>
            <person name="Chavez D."/>
            <person name="Chavez A."/>
            <person name="Chen L."/>
            <person name="Chu H.-S."/>
            <person name="Claassen K.J."/>
            <person name="Cockrell R."/>
            <person name="Collins M."/>
            <person name="Cooper J.A."/>
            <person name="Cree A."/>
            <person name="Curry S.M."/>
            <person name="Da Y."/>
            <person name="Dao M.D."/>
            <person name="Das B."/>
            <person name="Davila M.-L."/>
            <person name="Davy-Carroll L."/>
            <person name="Denson S."/>
            <person name="Dinh H."/>
            <person name="Ebong V.E."/>
            <person name="Edwards J.R."/>
            <person name="Egan A."/>
            <person name="El-Daye J."/>
            <person name="Escobedo L."/>
            <person name="Fernandez S."/>
            <person name="Fernando P.R."/>
            <person name="Flagg N."/>
            <person name="Forbes L.D."/>
            <person name="Fowler R.G."/>
            <person name="Fu Q."/>
            <person name="Gabisi R.A."/>
            <person name="Ganer J."/>
            <person name="Garbino Pronczuk A."/>
            <person name="Garcia R.M."/>
            <person name="Garner T."/>
            <person name="Garrett T.E."/>
            <person name="Gonzalez D.A."/>
            <person name="Hamid H."/>
            <person name="Hawkins E.S."/>
            <person name="Hirani K."/>
            <person name="Hogues M.E."/>
            <person name="Hollins B."/>
            <person name="Hsiao C.-H."/>
            <person name="Jabil R."/>
            <person name="James M.L."/>
            <person name="Jhangiani S.N."/>
            <person name="Johnson B."/>
            <person name="Johnson Q."/>
            <person name="Joshi V."/>
            <person name="Kalu J.B."/>
            <person name="Kam C."/>
            <person name="Kashfia A."/>
            <person name="Keebler J."/>
            <person name="Kisamo H."/>
            <person name="Kovar C.L."/>
            <person name="Lago L.A."/>
            <person name="Lai C.-Y."/>
            <person name="Laidlaw J."/>
            <person name="Lara F."/>
            <person name="Le T.-K."/>
            <person name="Lee S.L."/>
            <person name="Legall F.H."/>
            <person name="Lemon S.J."/>
            <person name="Lewis L.R."/>
            <person name="Li B."/>
            <person name="Liu Y."/>
            <person name="Liu Y.-S."/>
            <person name="Lopez J."/>
            <person name="Lozado R.J."/>
            <person name="Lu J."/>
            <person name="Madu R.C."/>
            <person name="Maheshwari M."/>
            <person name="Maheshwari R."/>
            <person name="Malloy K."/>
            <person name="Martinez E."/>
            <person name="Mathew T."/>
            <person name="Mercado I.C."/>
            <person name="Mercado C."/>
            <person name="Meyer B."/>
            <person name="Montgomery K."/>
            <person name="Morgan M.B."/>
            <person name="Munidasa M."/>
            <person name="Nazareth L.V."/>
            <person name="Nelson J."/>
            <person name="Ng B.M."/>
            <person name="Nguyen N.B."/>
            <person name="Nguyen P.Q."/>
            <person name="Nguyen T."/>
            <person name="Obregon M."/>
            <person name="Okwuonu G.O."/>
            <person name="Onwere C.G."/>
            <person name="Orozco G."/>
            <person name="Parra A."/>
            <person name="Patel S."/>
            <person name="Patil S."/>
            <person name="Perez A."/>
            <person name="Perez Y."/>
            <person name="Pham C."/>
            <person name="Primus E.L."/>
            <person name="Pu L.-L."/>
            <person name="Puazo M."/>
            <person name="Qin X."/>
            <person name="Quiroz J.B."/>
            <person name="Reese J."/>
            <person name="Richards S."/>
            <person name="Rives C.M."/>
            <person name="Robberts R."/>
            <person name="Ruiz S.J."/>
            <person name="Ruiz M.J."/>
            <person name="Santibanez J."/>
            <person name="Schneider B.W."/>
            <person name="Sisson I."/>
            <person name="Smith M."/>
            <person name="Sodergren E."/>
            <person name="Song X.-Z."/>
            <person name="Song B.B."/>
            <person name="Summersgill H."/>
            <person name="Thelus R."/>
            <person name="Thornton R.D."/>
            <person name="Trejos Z.Y."/>
            <person name="Usmani K."/>
            <person name="Vattathil S."/>
            <person name="Villasana D."/>
            <person name="Walker D.L."/>
            <person name="Wang S."/>
            <person name="Wang K."/>
            <person name="White C.S."/>
            <person name="Williams A.C."/>
            <person name="Williamson J."/>
            <person name="Wilson K."/>
            <person name="Woghiren I.O."/>
            <person name="Woodworth J.R."/>
            <person name="Worley K.C."/>
            <person name="Wright R.A."/>
            <person name="Wu W."/>
            <person name="Young L."/>
            <person name="Zhang L."/>
            <person name="Zhang J."/>
            <person name="Zhu Y."/>
            <person name="Muzny D.M."/>
            <person name="Weinstock G."/>
            <person name="Gibbs R.A."/>
        </authorList>
    </citation>
    <scope>NUCLEOTIDE SEQUENCE [LARGE SCALE GENOMIC DNA]</scope>
    <source>
        <strain evidence="11">LSR1</strain>
    </source>
</reference>
<sequence length="536" mass="60156">MSQTTEKKRFSIVWQYMTAVDSIIAVCDTCQKKLSYKTSLTNLKKHLKAVHGINITEKVDRERESTPDVDNVVSSSGLTASTTLSSLTTITPILTFATSASTSSISTFATSASTSTLKRKQPSIASFLPRKITPDRKKMLDNALVNMIVTDFQPFKIVEDKGFKKFVNLLNPNYSLPTRQAISKTLIPLEYQKCVSRVEELIEKEVNNAIITKWKLDGKVVLVVSDNASNIKNAINNLQIRHLGSFAHTINLVVEEGLKCESDLINKVKTIVTHFRKSTKANKILEKNKINSGIKDPKKLIQAVNTRWNSVFYMLERFVLLENSVRASLGLLENPPSSLTGVEWIVVKELCTVLRPFESATKVVSGEMYMTASMILPIVNGLTEVSSKMNNKPEFDSRTHKVVNSISNAMKSKTSWGNIYLSKTLAKCTFLDPRFKNILFSSNPSFTENIKTEITDEVTHIIQNIRSKNTDNTLTPHNNVQEPFVENQGNEFSIWGSLDVHVSQSRPINTNRSRAILEVQNYLDEALVPVRDHNLL</sequence>
<dbReference type="SUPFAM" id="SSF57667">
    <property type="entry name" value="beta-beta-alpha zinc fingers"/>
    <property type="match status" value="1"/>
</dbReference>
<dbReference type="EnsemblMetazoa" id="XM_008180601.1">
    <property type="protein sequence ID" value="XP_008178823.1"/>
    <property type="gene ID" value="LOC103308012"/>
</dbReference>
<keyword evidence="6" id="KW-0804">Transcription</keyword>
<dbReference type="PANTHER" id="PTHR46481:SF10">
    <property type="entry name" value="ZINC FINGER BED DOMAIN-CONTAINING PROTEIN 39"/>
    <property type="match status" value="1"/>
</dbReference>
<dbReference type="InterPro" id="IPR003656">
    <property type="entry name" value="Znf_BED"/>
</dbReference>
<evidence type="ECO:0000256" key="8">
    <source>
        <dbReference type="PROSITE-ProRule" id="PRU00027"/>
    </source>
</evidence>
<evidence type="ECO:0000259" key="9">
    <source>
        <dbReference type="PROSITE" id="PS50808"/>
    </source>
</evidence>
<dbReference type="InterPro" id="IPR012337">
    <property type="entry name" value="RNaseH-like_sf"/>
</dbReference>
<dbReference type="GO" id="GO:0008270">
    <property type="term" value="F:zinc ion binding"/>
    <property type="evidence" value="ECO:0007669"/>
    <property type="project" value="UniProtKB-KW"/>
</dbReference>
<evidence type="ECO:0000256" key="6">
    <source>
        <dbReference type="ARBA" id="ARBA00023163"/>
    </source>
</evidence>
<evidence type="ECO:0000256" key="5">
    <source>
        <dbReference type="ARBA" id="ARBA00023015"/>
    </source>
</evidence>
<keyword evidence="5" id="KW-0805">Transcription regulation</keyword>
<dbReference type="PROSITE" id="PS50808">
    <property type="entry name" value="ZF_BED"/>
    <property type="match status" value="1"/>
</dbReference>
<evidence type="ECO:0000313" key="11">
    <source>
        <dbReference type="Proteomes" id="UP000007819"/>
    </source>
</evidence>
<protein>
    <recommendedName>
        <fullName evidence="9">BED-type domain-containing protein</fullName>
    </recommendedName>
</protein>
<comment type="subcellular location">
    <subcellularLocation>
        <location evidence="1">Nucleus</location>
    </subcellularLocation>
</comment>
<proteinExistence type="predicted"/>
<reference evidence="10" key="2">
    <citation type="submission" date="2022-06" db="UniProtKB">
        <authorList>
            <consortium name="EnsemblMetazoa"/>
        </authorList>
    </citation>
    <scope>IDENTIFICATION</scope>
</reference>
<dbReference type="OrthoDB" id="8193841at2759"/>
<dbReference type="KEGG" id="api:103308012"/>
<evidence type="ECO:0000256" key="1">
    <source>
        <dbReference type="ARBA" id="ARBA00004123"/>
    </source>
</evidence>
<accession>A0A8R1X0V2</accession>
<dbReference type="GeneID" id="103308012"/>
<evidence type="ECO:0000256" key="4">
    <source>
        <dbReference type="ARBA" id="ARBA00022833"/>
    </source>
</evidence>
<evidence type="ECO:0000256" key="2">
    <source>
        <dbReference type="ARBA" id="ARBA00022723"/>
    </source>
</evidence>
<dbReference type="InterPro" id="IPR036236">
    <property type="entry name" value="Znf_C2H2_sf"/>
</dbReference>
<dbReference type="GO" id="GO:0009791">
    <property type="term" value="P:post-embryonic development"/>
    <property type="evidence" value="ECO:0007669"/>
    <property type="project" value="UniProtKB-ARBA"/>
</dbReference>
<dbReference type="AlphaFoldDB" id="A0A8R1X0V2"/>
<keyword evidence="3 8" id="KW-0863">Zinc-finger</keyword>
<dbReference type="RefSeq" id="XP_008178823.1">
    <property type="nucleotide sequence ID" value="XM_008180601.1"/>
</dbReference>
<dbReference type="InterPro" id="IPR052035">
    <property type="entry name" value="ZnF_BED_domain_contain"/>
</dbReference>
<feature type="domain" description="BED-type" evidence="9">
    <location>
        <begin position="8"/>
        <end position="58"/>
    </location>
</feature>
<keyword evidence="4" id="KW-0862">Zinc</keyword>
<dbReference type="Pfam" id="PF02892">
    <property type="entry name" value="zf-BED"/>
    <property type="match status" value="1"/>
</dbReference>